<dbReference type="EMBL" id="CACVAR010000025">
    <property type="protein sequence ID" value="CAA6799030.1"/>
    <property type="molecule type" value="Genomic_DNA"/>
</dbReference>
<dbReference type="Pfam" id="PF06779">
    <property type="entry name" value="MFS_4"/>
    <property type="match status" value="1"/>
</dbReference>
<feature type="transmembrane region" description="Helical" evidence="4">
    <location>
        <begin position="103"/>
        <end position="128"/>
    </location>
</feature>
<evidence type="ECO:0000259" key="5">
    <source>
        <dbReference type="PROSITE" id="PS50850"/>
    </source>
</evidence>
<dbReference type="PANTHER" id="PTHR23537:SF1">
    <property type="entry name" value="SUGAR TRANSPORTER"/>
    <property type="match status" value="1"/>
</dbReference>
<sequence length="395" mass="42897">MTINIFDKNKNFNILLAGILASIVGLGVARFAFTSLLPPMLDDFLSVTNAGLLASVNYIGYITGAIASVFMKDINAKVRFFQLGMIISILTTLILAVTTNETLWFLSRIIAGFGSAMVLLVGSSIIMLKLDYADKTKAMGIHFSGIGFAIVVGDIISQYSLLEGTWQDAWMSLSVVGVLMSLYVLHIVRFDTKVKNNAVKHPVSLSMFTPYVLFLIAAYFTSGVGYVVQATFLPDIINSLEGLEGSGSIGWLIAGLSGIFSSIFWMRMAHRYDTLTVMIITFVLQVIGILIPTFSNDLTLNLLSGVLYGSTFIGHVALFLSYGGKLAGKNPVIFMGAFTAAYGIGQIFAPLYSVSLYEAYGNYNMTLYVTAFIVSLGIVFLLFAKRLEKSSVAKV</sequence>
<evidence type="ECO:0000256" key="4">
    <source>
        <dbReference type="SAM" id="Phobius"/>
    </source>
</evidence>
<organism evidence="6">
    <name type="scientific">uncultured Sulfurovum sp</name>
    <dbReference type="NCBI Taxonomy" id="269237"/>
    <lineage>
        <taxon>Bacteria</taxon>
        <taxon>Pseudomonadati</taxon>
        <taxon>Campylobacterota</taxon>
        <taxon>Epsilonproteobacteria</taxon>
        <taxon>Campylobacterales</taxon>
        <taxon>Sulfurovaceae</taxon>
        <taxon>Sulfurovum</taxon>
        <taxon>environmental samples</taxon>
    </lineage>
</organism>
<keyword evidence="1 4" id="KW-0812">Transmembrane</keyword>
<gene>
    <name evidence="6" type="ORF">HELGO_WM71925</name>
</gene>
<keyword evidence="2 4" id="KW-1133">Transmembrane helix</keyword>
<keyword evidence="3 4" id="KW-0472">Membrane</keyword>
<feature type="transmembrane region" description="Helical" evidence="4">
    <location>
        <begin position="52"/>
        <end position="71"/>
    </location>
</feature>
<dbReference type="InterPro" id="IPR020846">
    <property type="entry name" value="MFS_dom"/>
</dbReference>
<proteinExistence type="predicted"/>
<feature type="transmembrane region" description="Helical" evidence="4">
    <location>
        <begin position="78"/>
        <end position="97"/>
    </location>
</feature>
<dbReference type="InterPro" id="IPR036259">
    <property type="entry name" value="MFS_trans_sf"/>
</dbReference>
<reference evidence="6" key="1">
    <citation type="submission" date="2020-01" db="EMBL/GenBank/DDBJ databases">
        <authorList>
            <person name="Meier V. D."/>
            <person name="Meier V D."/>
        </authorList>
    </citation>
    <scope>NUCLEOTIDE SEQUENCE</scope>
    <source>
        <strain evidence="6">HLG_WM_MAG_03</strain>
    </source>
</reference>
<dbReference type="PANTHER" id="PTHR23537">
    <property type="match status" value="1"/>
</dbReference>
<feature type="transmembrane region" description="Helical" evidence="4">
    <location>
        <begin position="300"/>
        <end position="320"/>
    </location>
</feature>
<feature type="transmembrane region" description="Helical" evidence="4">
    <location>
        <begin position="140"/>
        <end position="157"/>
    </location>
</feature>
<feature type="transmembrane region" description="Helical" evidence="4">
    <location>
        <begin position="12"/>
        <end position="32"/>
    </location>
</feature>
<feature type="transmembrane region" description="Helical" evidence="4">
    <location>
        <begin position="248"/>
        <end position="266"/>
    </location>
</feature>
<feature type="transmembrane region" description="Helical" evidence="4">
    <location>
        <begin position="332"/>
        <end position="353"/>
    </location>
</feature>
<dbReference type="GO" id="GO:0005886">
    <property type="term" value="C:plasma membrane"/>
    <property type="evidence" value="ECO:0007669"/>
    <property type="project" value="TreeGrafter"/>
</dbReference>
<evidence type="ECO:0000256" key="3">
    <source>
        <dbReference type="ARBA" id="ARBA00023136"/>
    </source>
</evidence>
<evidence type="ECO:0000256" key="1">
    <source>
        <dbReference type="ARBA" id="ARBA00022692"/>
    </source>
</evidence>
<dbReference type="InterPro" id="IPR010645">
    <property type="entry name" value="MFS_4"/>
</dbReference>
<accession>A0A6S6S7R0</accession>
<dbReference type="AlphaFoldDB" id="A0A6S6S7R0"/>
<feature type="transmembrane region" description="Helical" evidence="4">
    <location>
        <begin position="275"/>
        <end position="294"/>
    </location>
</feature>
<dbReference type="PROSITE" id="PS50850">
    <property type="entry name" value="MFS"/>
    <property type="match status" value="1"/>
</dbReference>
<feature type="transmembrane region" description="Helical" evidence="4">
    <location>
        <begin position="169"/>
        <end position="188"/>
    </location>
</feature>
<dbReference type="GO" id="GO:0022857">
    <property type="term" value="F:transmembrane transporter activity"/>
    <property type="evidence" value="ECO:0007669"/>
    <property type="project" value="InterPro"/>
</dbReference>
<feature type="transmembrane region" description="Helical" evidence="4">
    <location>
        <begin position="365"/>
        <end position="384"/>
    </location>
</feature>
<evidence type="ECO:0000313" key="6">
    <source>
        <dbReference type="EMBL" id="CAA6799030.1"/>
    </source>
</evidence>
<protein>
    <submittedName>
        <fullName evidence="6">Transporter, MFS superfamily</fullName>
    </submittedName>
</protein>
<evidence type="ECO:0000256" key="2">
    <source>
        <dbReference type="ARBA" id="ARBA00022989"/>
    </source>
</evidence>
<feature type="domain" description="Major facilitator superfamily (MFS) profile" evidence="5">
    <location>
        <begin position="13"/>
        <end position="389"/>
    </location>
</feature>
<dbReference type="Gene3D" id="1.20.1250.20">
    <property type="entry name" value="MFS general substrate transporter like domains"/>
    <property type="match status" value="2"/>
</dbReference>
<dbReference type="SUPFAM" id="SSF103473">
    <property type="entry name" value="MFS general substrate transporter"/>
    <property type="match status" value="1"/>
</dbReference>
<feature type="transmembrane region" description="Helical" evidence="4">
    <location>
        <begin position="208"/>
        <end position="228"/>
    </location>
</feature>
<name>A0A6S6S7R0_9BACT</name>